<dbReference type="InterPro" id="IPR050952">
    <property type="entry name" value="TRIM-NHL_E3_ligases"/>
</dbReference>
<dbReference type="Proteomes" id="UP000178086">
    <property type="component" value="Unassembled WGS sequence"/>
</dbReference>
<dbReference type="InterPro" id="IPR011042">
    <property type="entry name" value="6-blade_b-propeller_TolB-like"/>
</dbReference>
<dbReference type="PANTHER" id="PTHR24104:SF25">
    <property type="entry name" value="PROTEIN LIN-41"/>
    <property type="match status" value="1"/>
</dbReference>
<gene>
    <name evidence="4" type="ORF">A2074_04990</name>
</gene>
<organism evidence="4 5">
    <name type="scientific">Candidatus Aquicultor primus</name>
    <dbReference type="NCBI Taxonomy" id="1797195"/>
    <lineage>
        <taxon>Bacteria</taxon>
        <taxon>Bacillati</taxon>
        <taxon>Actinomycetota</taxon>
        <taxon>Candidatus Aquicultoria</taxon>
        <taxon>Candidatus Aquicultorales</taxon>
        <taxon>Candidatus Aquicultoraceae</taxon>
        <taxon>Candidatus Aquicultor</taxon>
    </lineage>
</organism>
<dbReference type="AlphaFoldDB" id="A0A1F2UKK3"/>
<sequence length="322" mass="35754">MQRISLKSFLVTLLVILMIMAALLLYLYYILSRPLGATAVDTKQMKHVFSIYGYGTKTDEMLSRPTDVAFDDEGNIYIADAGHARVLVFRSSGQYLRKVGKKGFGKGELMEPTGVTTSKDGRIYVADKALSKVVIYDGKGKFQSEFKVMVPFKPHVENGKLYLTTYGHIMIFDLKGRLLTEWGKRGRKEGEFDCPTGIAVDKSGKVYVSDTLNLRIQAFSRSGELLWVKGKPAEDIKAADRAFGLPGGMAMDEKNLLYLIDAFDNSIKVIDAKGKQLATLGKKGVKEGEFNQPSSIAYDQNGIFAIADKFNDRVQVVKITIE</sequence>
<keyword evidence="3" id="KW-0472">Membrane</keyword>
<feature type="repeat" description="NHL" evidence="2">
    <location>
        <begin position="57"/>
        <end position="92"/>
    </location>
</feature>
<dbReference type="Gene3D" id="2.120.10.30">
    <property type="entry name" value="TolB, C-terminal domain"/>
    <property type="match status" value="3"/>
</dbReference>
<evidence type="ECO:0000313" key="4">
    <source>
        <dbReference type="EMBL" id="OFW33518.1"/>
    </source>
</evidence>
<protein>
    <recommendedName>
        <fullName evidence="6">6-bladed beta-propeller</fullName>
    </recommendedName>
</protein>
<dbReference type="PANTHER" id="PTHR24104">
    <property type="entry name" value="E3 UBIQUITIN-PROTEIN LIGASE NHLRC1-RELATED"/>
    <property type="match status" value="1"/>
</dbReference>
<accession>A0A1F2UKK3</accession>
<keyword evidence="1" id="KW-0677">Repeat</keyword>
<dbReference type="Pfam" id="PF01436">
    <property type="entry name" value="NHL"/>
    <property type="match status" value="1"/>
</dbReference>
<feature type="repeat" description="NHL" evidence="2">
    <location>
        <begin position="183"/>
        <end position="222"/>
    </location>
</feature>
<dbReference type="PROSITE" id="PS51125">
    <property type="entry name" value="NHL"/>
    <property type="match status" value="3"/>
</dbReference>
<feature type="transmembrane region" description="Helical" evidence="3">
    <location>
        <begin position="9"/>
        <end position="31"/>
    </location>
</feature>
<reference evidence="4 5" key="1">
    <citation type="journal article" date="2016" name="Nat. Commun.">
        <title>Thousands of microbial genomes shed light on interconnected biogeochemical processes in an aquifer system.</title>
        <authorList>
            <person name="Anantharaman K."/>
            <person name="Brown C.T."/>
            <person name="Hug L.A."/>
            <person name="Sharon I."/>
            <person name="Castelle C.J."/>
            <person name="Probst A.J."/>
            <person name="Thomas B.C."/>
            <person name="Singh A."/>
            <person name="Wilkins M.J."/>
            <person name="Karaoz U."/>
            <person name="Brodie E.L."/>
            <person name="Williams K.H."/>
            <person name="Hubbard S.S."/>
            <person name="Banfield J.F."/>
        </authorList>
    </citation>
    <scope>NUCLEOTIDE SEQUENCE [LARGE SCALE GENOMIC DNA]</scope>
</reference>
<evidence type="ECO:0000256" key="1">
    <source>
        <dbReference type="ARBA" id="ARBA00022737"/>
    </source>
</evidence>
<comment type="caution">
    <text evidence="4">The sequence shown here is derived from an EMBL/GenBank/DDBJ whole genome shotgun (WGS) entry which is preliminary data.</text>
</comment>
<dbReference type="CDD" id="cd05819">
    <property type="entry name" value="NHL"/>
    <property type="match status" value="1"/>
</dbReference>
<feature type="repeat" description="NHL" evidence="2">
    <location>
        <begin position="96"/>
        <end position="139"/>
    </location>
</feature>
<keyword evidence="3" id="KW-1133">Transmembrane helix</keyword>
<proteinExistence type="predicted"/>
<keyword evidence="3" id="KW-0812">Transmembrane</keyword>
<evidence type="ECO:0000256" key="3">
    <source>
        <dbReference type="SAM" id="Phobius"/>
    </source>
</evidence>
<evidence type="ECO:0000256" key="2">
    <source>
        <dbReference type="PROSITE-ProRule" id="PRU00504"/>
    </source>
</evidence>
<dbReference type="SUPFAM" id="SSF101898">
    <property type="entry name" value="NHL repeat"/>
    <property type="match status" value="1"/>
</dbReference>
<dbReference type="EMBL" id="MELI01000065">
    <property type="protein sequence ID" value="OFW33518.1"/>
    <property type="molecule type" value="Genomic_DNA"/>
</dbReference>
<name>A0A1F2UKK3_9ACTN</name>
<evidence type="ECO:0008006" key="6">
    <source>
        <dbReference type="Google" id="ProtNLM"/>
    </source>
</evidence>
<dbReference type="InterPro" id="IPR001258">
    <property type="entry name" value="NHL_repeat"/>
</dbReference>
<evidence type="ECO:0000313" key="5">
    <source>
        <dbReference type="Proteomes" id="UP000178086"/>
    </source>
</evidence>
<dbReference type="Pfam" id="PF17170">
    <property type="entry name" value="DUF5128"/>
    <property type="match status" value="1"/>
</dbReference>
<dbReference type="GO" id="GO:0008270">
    <property type="term" value="F:zinc ion binding"/>
    <property type="evidence" value="ECO:0007669"/>
    <property type="project" value="UniProtKB-KW"/>
</dbReference>